<accession>A0ABV6C7I2</accession>
<organism evidence="2 3">
    <name type="scientific">Aciditerrimonas ferrireducens</name>
    <dbReference type="NCBI Taxonomy" id="667306"/>
    <lineage>
        <taxon>Bacteria</taxon>
        <taxon>Bacillati</taxon>
        <taxon>Actinomycetota</taxon>
        <taxon>Acidimicrobiia</taxon>
        <taxon>Acidimicrobiales</taxon>
        <taxon>Acidimicrobiaceae</taxon>
        <taxon>Aciditerrimonas</taxon>
    </lineage>
</organism>
<reference evidence="2 3" key="1">
    <citation type="submission" date="2024-09" db="EMBL/GenBank/DDBJ databases">
        <authorList>
            <person name="Sun Q."/>
            <person name="Mori K."/>
        </authorList>
    </citation>
    <scope>NUCLEOTIDE SEQUENCE [LARGE SCALE GENOMIC DNA]</scope>
    <source>
        <strain evidence="2 3">JCM 15389</strain>
    </source>
</reference>
<dbReference type="RefSeq" id="WP_377790441.1">
    <property type="nucleotide sequence ID" value="NZ_JBHLYQ010000157.1"/>
</dbReference>
<keyword evidence="3" id="KW-1185">Reference proteome</keyword>
<feature type="non-terminal residue" evidence="2">
    <location>
        <position position="794"/>
    </location>
</feature>
<proteinExistence type="predicted"/>
<dbReference type="InterPro" id="IPR023214">
    <property type="entry name" value="HAD_sf"/>
</dbReference>
<evidence type="ECO:0000313" key="2">
    <source>
        <dbReference type="EMBL" id="MFC0082796.1"/>
    </source>
</evidence>
<gene>
    <name evidence="2" type="ORF">ACFFRE_11705</name>
</gene>
<dbReference type="SUPFAM" id="SSF56784">
    <property type="entry name" value="HAD-like"/>
    <property type="match status" value="1"/>
</dbReference>
<dbReference type="InterPro" id="IPR026055">
    <property type="entry name" value="FAR"/>
</dbReference>
<dbReference type="SUPFAM" id="SSF51735">
    <property type="entry name" value="NAD(P)-binding Rossmann-fold domains"/>
    <property type="match status" value="1"/>
</dbReference>
<dbReference type="InterPro" id="IPR013120">
    <property type="entry name" value="FAR_NAD-bd"/>
</dbReference>
<sequence length="794" mass="86940">MAGEEQELRPGIAERLTGRRFFVTGATGFLGTALVERLLRCVPEAQVTVLVRPTRRADARRRAEREILRNDCFDRLRSELGPAFEEVVASRLQAVPGDVGSEGLGLDEAGRVALAEADVVIHSAATVAFDAAFDSAVEVNLLGPRRVADCLVELAEERARRRPGAPPTHLVSVSTAYVAGTHQGRAAEVLASQASQQGGGPRTHATVTTEVDIPAEVAAARRLRADLQAASREGPQLARFQAAARRELGSAGIHLLAERVERLREDWVREKLVEAGRQRAQALGWPDAYAFTKALGERLLVERAGEVPISVVRPSIIESALAEPRPGWIRGFRMAEPIIVSYARGLLRQFPGLPEGVIDVIPVDLVVAALLAVAAAGPDPAGPQVFHVASGVRNPLRYGQLVDLVREWFTAHPLYDSDGQPIVVPSWSFPGRGRVQRQLRRTTQALGGLERLLGSLPLRGRPAERLGELEERRSQAERALSYVELYGAYTETEALFAVDRLLGLWERLGPADREAFCFDPAVVDWRRYVHEIHLPSVVAHARVRTTPQRSPLADRTARSRQAVLSPERHLAAFDLEQTLVASNVVETYTWLASRHLPVADRLALVARVLAAAPGLAALDRRDRGDFLRSFYRRFEGADAEELRADAEELCQRFLLERAFPEGLARVRRHRALGHRTVLLTGALDLVVAGLRPLFDEIICAELAEGADGRLSGHLVRLPPTGEARALALAEYCAAEGLRLEQAVAYADSASDLPLLEAVGYPVAVNPDARLAVLARRRGWPVEHWGRAGTRPWLP</sequence>
<dbReference type="EMBL" id="JBHLYQ010000157">
    <property type="protein sequence ID" value="MFC0082796.1"/>
    <property type="molecule type" value="Genomic_DNA"/>
</dbReference>
<dbReference type="Gene3D" id="1.20.1440.100">
    <property type="entry name" value="SG protein - dephosphorylation function"/>
    <property type="match status" value="1"/>
</dbReference>
<dbReference type="Pfam" id="PF12710">
    <property type="entry name" value="HAD"/>
    <property type="match status" value="1"/>
</dbReference>
<dbReference type="NCBIfam" id="TIGR01488">
    <property type="entry name" value="HAD-SF-IB"/>
    <property type="match status" value="1"/>
</dbReference>
<dbReference type="InterPro" id="IPR036412">
    <property type="entry name" value="HAD-like_sf"/>
</dbReference>
<dbReference type="Gene3D" id="3.40.50.1000">
    <property type="entry name" value="HAD superfamily/HAD-like"/>
    <property type="match status" value="1"/>
</dbReference>
<feature type="domain" description="Thioester reductase (TE)" evidence="1">
    <location>
        <begin position="23"/>
        <end position="369"/>
    </location>
</feature>
<evidence type="ECO:0000313" key="3">
    <source>
        <dbReference type="Proteomes" id="UP001589788"/>
    </source>
</evidence>
<dbReference type="Pfam" id="PF07993">
    <property type="entry name" value="NAD_binding_4"/>
    <property type="match status" value="1"/>
</dbReference>
<dbReference type="PANTHER" id="PTHR11011:SF45">
    <property type="entry name" value="FATTY ACYL-COA REDUCTASE CG8306-RELATED"/>
    <property type="match status" value="1"/>
</dbReference>
<dbReference type="Proteomes" id="UP001589788">
    <property type="component" value="Unassembled WGS sequence"/>
</dbReference>
<evidence type="ECO:0000259" key="1">
    <source>
        <dbReference type="Pfam" id="PF07993"/>
    </source>
</evidence>
<name>A0ABV6C7I2_9ACTN</name>
<comment type="caution">
    <text evidence="2">The sequence shown here is derived from an EMBL/GenBank/DDBJ whole genome shotgun (WGS) entry which is preliminary data.</text>
</comment>
<dbReference type="PANTHER" id="PTHR11011">
    <property type="entry name" value="MALE STERILITY PROTEIN 2-RELATED"/>
    <property type="match status" value="1"/>
</dbReference>
<protein>
    <submittedName>
        <fullName evidence="2">HAD-IB family phosphatase</fullName>
    </submittedName>
</protein>
<dbReference type="Gene3D" id="3.40.50.720">
    <property type="entry name" value="NAD(P)-binding Rossmann-like Domain"/>
    <property type="match status" value="1"/>
</dbReference>
<dbReference type="InterPro" id="IPR036291">
    <property type="entry name" value="NAD(P)-bd_dom_sf"/>
</dbReference>